<dbReference type="InterPro" id="IPR006612">
    <property type="entry name" value="THAP_Znf"/>
</dbReference>
<evidence type="ECO:0000256" key="1">
    <source>
        <dbReference type="ARBA" id="ARBA00022723"/>
    </source>
</evidence>
<evidence type="ECO:0000256" key="2">
    <source>
        <dbReference type="ARBA" id="ARBA00022771"/>
    </source>
</evidence>
<dbReference type="InterPro" id="IPR026516">
    <property type="entry name" value="THAP1/10"/>
</dbReference>
<dbReference type="SMART" id="SM00692">
    <property type="entry name" value="DM3"/>
    <property type="match status" value="1"/>
</dbReference>
<keyword evidence="2 5" id="KW-0863">Zinc-finger</keyword>
<sequence length="312" mass="35840">MSHMCSLGPGNKCCYIHCGKTRRNVKGLKLFRFPKDERRRTAWIENCGNPDIANLSSEALIKRHVCSDHFEERFVLSSGKLRNDAVPYKYVHIVEIKAPPPSPPSAQEFESIYIPKFSPDVTKVKLEEPSTSEEYDSLPATKDTCLLDTKIEIATSSKMLNSEKHEVAIKYKLNKMAEHIRWQSKLLSSKRSQISKLKKSRRRYTTLEVFRKAEYISPQSRAIALMQIHTGKKLWTRDERDLAVALFNNSPSAYRFMKQQKIILPGLSTVKKWTTSLRRRTASVSSYKSEIKELESNSDGIEIKQEPLTISE</sequence>
<evidence type="ECO:0000259" key="6">
    <source>
        <dbReference type="PROSITE" id="PS50950"/>
    </source>
</evidence>
<evidence type="ECO:0000313" key="7">
    <source>
        <dbReference type="EMBL" id="KAK9744861.1"/>
    </source>
</evidence>
<feature type="domain" description="THAP-type" evidence="6">
    <location>
        <begin position="8"/>
        <end position="90"/>
    </location>
</feature>
<evidence type="ECO:0000256" key="3">
    <source>
        <dbReference type="ARBA" id="ARBA00022833"/>
    </source>
</evidence>
<keyword evidence="3" id="KW-0862">Zinc</keyword>
<keyword evidence="8" id="KW-1185">Reference proteome</keyword>
<dbReference type="GO" id="GO:0043565">
    <property type="term" value="F:sequence-specific DNA binding"/>
    <property type="evidence" value="ECO:0007669"/>
    <property type="project" value="InterPro"/>
</dbReference>
<name>A0AAW1MF64_POPJA</name>
<evidence type="ECO:0000256" key="4">
    <source>
        <dbReference type="ARBA" id="ARBA00023125"/>
    </source>
</evidence>
<dbReference type="InterPro" id="IPR038441">
    <property type="entry name" value="THAP_Znf_sf"/>
</dbReference>
<dbReference type="SUPFAM" id="SSF57716">
    <property type="entry name" value="Glucocorticoid receptor-like (DNA-binding domain)"/>
    <property type="match status" value="1"/>
</dbReference>
<dbReference type="GO" id="GO:0008270">
    <property type="term" value="F:zinc ion binding"/>
    <property type="evidence" value="ECO:0007669"/>
    <property type="project" value="UniProtKB-KW"/>
</dbReference>
<dbReference type="Pfam" id="PF05485">
    <property type="entry name" value="THAP"/>
    <property type="match status" value="1"/>
</dbReference>
<reference evidence="7 8" key="1">
    <citation type="journal article" date="2024" name="BMC Genomics">
        <title>De novo assembly and annotation of Popillia japonica's genome with initial clues to its potential as an invasive pest.</title>
        <authorList>
            <person name="Cucini C."/>
            <person name="Boschi S."/>
            <person name="Funari R."/>
            <person name="Cardaioli E."/>
            <person name="Iannotti N."/>
            <person name="Marturano G."/>
            <person name="Paoli F."/>
            <person name="Bruttini M."/>
            <person name="Carapelli A."/>
            <person name="Frati F."/>
            <person name="Nardi F."/>
        </authorList>
    </citation>
    <scope>NUCLEOTIDE SEQUENCE [LARGE SCALE GENOMIC DNA]</scope>
    <source>
        <strain evidence="7">DMR45628</strain>
    </source>
</reference>
<protein>
    <submittedName>
        <fullName evidence="7">THAP domain</fullName>
    </submittedName>
</protein>
<dbReference type="Proteomes" id="UP001458880">
    <property type="component" value="Unassembled WGS sequence"/>
</dbReference>
<evidence type="ECO:0000313" key="8">
    <source>
        <dbReference type="Proteomes" id="UP001458880"/>
    </source>
</evidence>
<dbReference type="PANTHER" id="PTHR46600:SF11">
    <property type="entry name" value="THAP DOMAIN-CONTAINING PROTEIN 10"/>
    <property type="match status" value="1"/>
</dbReference>
<dbReference type="PROSITE" id="PS50950">
    <property type="entry name" value="ZF_THAP"/>
    <property type="match status" value="1"/>
</dbReference>
<keyword evidence="1" id="KW-0479">Metal-binding</keyword>
<dbReference type="PANTHER" id="PTHR46600">
    <property type="entry name" value="THAP DOMAIN-CONTAINING"/>
    <property type="match status" value="1"/>
</dbReference>
<gene>
    <name evidence="7" type="ORF">QE152_g7357</name>
</gene>
<keyword evidence="4 5" id="KW-0238">DNA-binding</keyword>
<dbReference type="SMART" id="SM00980">
    <property type="entry name" value="THAP"/>
    <property type="match status" value="1"/>
</dbReference>
<proteinExistence type="predicted"/>
<organism evidence="7 8">
    <name type="scientific">Popillia japonica</name>
    <name type="common">Japanese beetle</name>
    <dbReference type="NCBI Taxonomy" id="7064"/>
    <lineage>
        <taxon>Eukaryota</taxon>
        <taxon>Metazoa</taxon>
        <taxon>Ecdysozoa</taxon>
        <taxon>Arthropoda</taxon>
        <taxon>Hexapoda</taxon>
        <taxon>Insecta</taxon>
        <taxon>Pterygota</taxon>
        <taxon>Neoptera</taxon>
        <taxon>Endopterygota</taxon>
        <taxon>Coleoptera</taxon>
        <taxon>Polyphaga</taxon>
        <taxon>Scarabaeiformia</taxon>
        <taxon>Scarabaeidae</taxon>
        <taxon>Rutelinae</taxon>
        <taxon>Popillia</taxon>
    </lineage>
</organism>
<accession>A0AAW1MF64</accession>
<dbReference type="Gene3D" id="6.20.210.20">
    <property type="entry name" value="THAP domain"/>
    <property type="match status" value="1"/>
</dbReference>
<dbReference type="AlphaFoldDB" id="A0AAW1MF64"/>
<evidence type="ECO:0000256" key="5">
    <source>
        <dbReference type="PROSITE-ProRule" id="PRU00309"/>
    </source>
</evidence>
<comment type="caution">
    <text evidence="7">The sequence shown here is derived from an EMBL/GenBank/DDBJ whole genome shotgun (WGS) entry which is preliminary data.</text>
</comment>
<dbReference type="EMBL" id="JASPKY010000054">
    <property type="protein sequence ID" value="KAK9744861.1"/>
    <property type="molecule type" value="Genomic_DNA"/>
</dbReference>